<dbReference type="Proteomes" id="UP000185674">
    <property type="component" value="Chromosome"/>
</dbReference>
<gene>
    <name evidence="2" type="ORF">BEN76_03875</name>
</gene>
<feature type="compositionally biased region" description="Polar residues" evidence="1">
    <location>
        <begin position="34"/>
        <end position="44"/>
    </location>
</feature>
<dbReference type="KEGG" id="asol:BEN76_03875"/>
<evidence type="ECO:0000313" key="2">
    <source>
        <dbReference type="EMBL" id="APV35201.1"/>
    </source>
</evidence>
<dbReference type="STRING" id="487316.BEN76_03875"/>
<dbReference type="AlphaFoldDB" id="A0A1P8EG60"/>
<organism evidence="2 3">
    <name type="scientific">Acinetobacter soli</name>
    <dbReference type="NCBI Taxonomy" id="487316"/>
    <lineage>
        <taxon>Bacteria</taxon>
        <taxon>Pseudomonadati</taxon>
        <taxon>Pseudomonadota</taxon>
        <taxon>Gammaproteobacteria</taxon>
        <taxon>Moraxellales</taxon>
        <taxon>Moraxellaceae</taxon>
        <taxon>Acinetobacter</taxon>
    </lineage>
</organism>
<name>A0A1P8EG60_9GAMM</name>
<reference evidence="2 3" key="1">
    <citation type="submission" date="2016-08" db="EMBL/GenBank/DDBJ databases">
        <title>Complete genome sequence of Acinetobacter baylyi strain GFJ2.</title>
        <authorList>
            <person name="Tabata M."/>
            <person name="Kuboki S."/>
            <person name="Gibu N."/>
            <person name="Kinouchi Y."/>
            <person name="Vangnai A."/>
            <person name="Kasai D."/>
            <person name="Fukuda M."/>
        </authorList>
    </citation>
    <scope>NUCLEOTIDE SEQUENCE [LARGE SCALE GENOMIC DNA]</scope>
    <source>
        <strain evidence="2 3">GFJ2</strain>
    </source>
</reference>
<protein>
    <submittedName>
        <fullName evidence="2">Uncharacterized protein</fullName>
    </submittedName>
</protein>
<sequence>MPYQAAINMRLDMATALLNDERLDNTHQRKPKESNASPAKSNASHEGITYVATKRKFSKPK</sequence>
<dbReference type="EMBL" id="CP016896">
    <property type="protein sequence ID" value="APV35201.1"/>
    <property type="molecule type" value="Genomic_DNA"/>
</dbReference>
<evidence type="ECO:0000256" key="1">
    <source>
        <dbReference type="SAM" id="MobiDB-lite"/>
    </source>
</evidence>
<evidence type="ECO:0000313" key="3">
    <source>
        <dbReference type="Proteomes" id="UP000185674"/>
    </source>
</evidence>
<accession>A0A1P8EG60</accession>
<feature type="region of interest" description="Disordered" evidence="1">
    <location>
        <begin position="21"/>
        <end position="61"/>
    </location>
</feature>
<proteinExistence type="predicted"/>
<feature type="compositionally biased region" description="Basic and acidic residues" evidence="1">
    <location>
        <begin position="21"/>
        <end position="33"/>
    </location>
</feature>